<dbReference type="InterPro" id="IPR018811">
    <property type="entry name" value="MRX11"/>
</dbReference>
<evidence type="ECO:0000313" key="3">
    <source>
        <dbReference type="Proteomes" id="UP001147746"/>
    </source>
</evidence>
<reference evidence="2" key="2">
    <citation type="journal article" date="2023" name="IMA Fungus">
        <title>Comparative genomic study of the Penicillium genus elucidates a diverse pangenome and 15 lateral gene transfer events.</title>
        <authorList>
            <person name="Petersen C."/>
            <person name="Sorensen T."/>
            <person name="Nielsen M.R."/>
            <person name="Sondergaard T.E."/>
            <person name="Sorensen J.L."/>
            <person name="Fitzpatrick D.A."/>
            <person name="Frisvad J.C."/>
            <person name="Nielsen K.L."/>
        </authorList>
    </citation>
    <scope>NUCLEOTIDE SEQUENCE</scope>
    <source>
        <strain evidence="2">IBT 21472</strain>
    </source>
</reference>
<dbReference type="EMBL" id="JAPZBO010000002">
    <property type="protein sequence ID" value="KAJ5323715.1"/>
    <property type="molecule type" value="Genomic_DNA"/>
</dbReference>
<dbReference type="PANTHER" id="PTHR28002">
    <property type="entry name" value="MIOREX COMPLEX COMPONENT 11"/>
    <property type="match status" value="1"/>
</dbReference>
<evidence type="ECO:0000256" key="1">
    <source>
        <dbReference type="SAM" id="MobiDB-lite"/>
    </source>
</evidence>
<dbReference type="PANTHER" id="PTHR28002:SF1">
    <property type="entry name" value="MIOREX COMPLEX COMPONENT 11"/>
    <property type="match status" value="1"/>
</dbReference>
<gene>
    <name evidence="2" type="ORF">N7476_002315</name>
</gene>
<proteinExistence type="predicted"/>
<name>A0A9W9Q353_9EURO</name>
<sequence>MASQRPASFLRHLRLRGTGSRTPRRNLSSSPQPAPSSSKDSQSRLRQLNDRLPRFLRAYTAPLLGAPVTHITSFFILHEITAVLPLFGLVGAFHYGNWMPDLTSGTGENNAFDEGAARFGRWLRKKAGSMNPT</sequence>
<reference evidence="2" key="1">
    <citation type="submission" date="2022-12" db="EMBL/GenBank/DDBJ databases">
        <authorList>
            <person name="Petersen C."/>
        </authorList>
    </citation>
    <scope>NUCLEOTIDE SEQUENCE</scope>
    <source>
        <strain evidence="2">IBT 21472</strain>
    </source>
</reference>
<dbReference type="AlphaFoldDB" id="A0A9W9Q353"/>
<accession>A0A9W9Q353</accession>
<dbReference type="GO" id="GO:0005739">
    <property type="term" value="C:mitochondrion"/>
    <property type="evidence" value="ECO:0007669"/>
    <property type="project" value="TreeGrafter"/>
</dbReference>
<feature type="compositionally biased region" description="Low complexity" evidence="1">
    <location>
        <begin position="28"/>
        <end position="40"/>
    </location>
</feature>
<protein>
    <submittedName>
        <fullName evidence="2">Uncharacterized protein</fullName>
    </submittedName>
</protein>
<dbReference type="Pfam" id="PF10306">
    <property type="entry name" value="FLILHELTA"/>
    <property type="match status" value="1"/>
</dbReference>
<keyword evidence="3" id="KW-1185">Reference proteome</keyword>
<comment type="caution">
    <text evidence="2">The sequence shown here is derived from an EMBL/GenBank/DDBJ whole genome shotgun (WGS) entry which is preliminary data.</text>
</comment>
<feature type="region of interest" description="Disordered" evidence="1">
    <location>
        <begin position="1"/>
        <end position="46"/>
    </location>
</feature>
<dbReference type="Proteomes" id="UP001147746">
    <property type="component" value="Unassembled WGS sequence"/>
</dbReference>
<organism evidence="2 3">
    <name type="scientific">Penicillium atrosanguineum</name>
    <dbReference type="NCBI Taxonomy" id="1132637"/>
    <lineage>
        <taxon>Eukaryota</taxon>
        <taxon>Fungi</taxon>
        <taxon>Dikarya</taxon>
        <taxon>Ascomycota</taxon>
        <taxon>Pezizomycotina</taxon>
        <taxon>Eurotiomycetes</taxon>
        <taxon>Eurotiomycetidae</taxon>
        <taxon>Eurotiales</taxon>
        <taxon>Aspergillaceae</taxon>
        <taxon>Penicillium</taxon>
    </lineage>
</organism>
<evidence type="ECO:0000313" key="2">
    <source>
        <dbReference type="EMBL" id="KAJ5323715.1"/>
    </source>
</evidence>